<feature type="transmembrane region" description="Helical" evidence="5">
    <location>
        <begin position="92"/>
        <end position="115"/>
    </location>
</feature>
<evidence type="ECO:0000256" key="3">
    <source>
        <dbReference type="ARBA" id="ARBA00022989"/>
    </source>
</evidence>
<feature type="transmembrane region" description="Helical" evidence="5">
    <location>
        <begin position="303"/>
        <end position="326"/>
    </location>
</feature>
<dbReference type="InterPro" id="IPR018499">
    <property type="entry name" value="Tetraspanin/Peripherin"/>
</dbReference>
<feature type="transmembrane region" description="Helical" evidence="5">
    <location>
        <begin position="122"/>
        <end position="146"/>
    </location>
</feature>
<feature type="transmembrane region" description="Helical" evidence="5">
    <location>
        <begin position="50"/>
        <end position="72"/>
    </location>
</feature>
<dbReference type="InterPro" id="IPR008952">
    <property type="entry name" value="Tetraspanin_EC2_sf"/>
</dbReference>
<evidence type="ECO:0008006" key="8">
    <source>
        <dbReference type="Google" id="ProtNLM"/>
    </source>
</evidence>
<dbReference type="Pfam" id="PF00335">
    <property type="entry name" value="Tetraspanin"/>
    <property type="match status" value="1"/>
</dbReference>
<protein>
    <recommendedName>
        <fullName evidence="8">Tetraspanin</fullName>
    </recommendedName>
</protein>
<evidence type="ECO:0000256" key="2">
    <source>
        <dbReference type="ARBA" id="ARBA00022692"/>
    </source>
</evidence>
<keyword evidence="2 5" id="KW-0812">Transmembrane</keyword>
<keyword evidence="7" id="KW-1185">Reference proteome</keyword>
<evidence type="ECO:0000313" key="7">
    <source>
        <dbReference type="Proteomes" id="UP001497497"/>
    </source>
</evidence>
<dbReference type="AlphaFoldDB" id="A0AAV2HN02"/>
<reference evidence="6 7" key="1">
    <citation type="submission" date="2024-04" db="EMBL/GenBank/DDBJ databases">
        <authorList>
            <consortium name="Genoscope - CEA"/>
            <person name="William W."/>
        </authorList>
    </citation>
    <scope>NUCLEOTIDE SEQUENCE [LARGE SCALE GENOMIC DNA]</scope>
</reference>
<keyword evidence="4 5" id="KW-0472">Membrane</keyword>
<sequence>MATNHDRLSGDNPRGRYQHKMEISTVIPEPTSQNKESPKRCLTAMNCFKLLLMIFNILFIAVGIALAAVGIWTAVSKVYVSFVIGDTLFTAASYMLIAVGAIIIIVCIIGTVALLKENKRWLIIYFGLLVFGFIILIIAAVLGIVFKGEVEDVMVQSMRNSLINGYAKDKEITSAWDQLQTELKCCALSQKPLGPAVIFNFPYKDGTNPLTAKEKELQDGWPIYKRTEFFDKQKSIGVNEKKYVPLSCCVVDEITKAYKSDKFCQYFSQGPPFNYDIEMKNDYLYYTGCYDKAKELVLSQSDIIVALAFVFAFIMIAGMVITFFLIRSFTDDEEAVKHRREPDNL</sequence>
<gene>
    <name evidence="6" type="ORF">GSLYS_00008718001</name>
</gene>
<name>A0AAV2HN02_LYMST</name>
<evidence type="ECO:0000256" key="5">
    <source>
        <dbReference type="SAM" id="Phobius"/>
    </source>
</evidence>
<dbReference type="GO" id="GO:0005886">
    <property type="term" value="C:plasma membrane"/>
    <property type="evidence" value="ECO:0007669"/>
    <property type="project" value="TreeGrafter"/>
</dbReference>
<accession>A0AAV2HN02</accession>
<dbReference type="PANTHER" id="PTHR19282">
    <property type="entry name" value="TETRASPANIN"/>
    <property type="match status" value="1"/>
</dbReference>
<dbReference type="CDD" id="cd03127">
    <property type="entry name" value="tetraspanin_LEL"/>
    <property type="match status" value="1"/>
</dbReference>
<dbReference type="Proteomes" id="UP001497497">
    <property type="component" value="Unassembled WGS sequence"/>
</dbReference>
<organism evidence="6 7">
    <name type="scientific">Lymnaea stagnalis</name>
    <name type="common">Great pond snail</name>
    <name type="synonym">Helix stagnalis</name>
    <dbReference type="NCBI Taxonomy" id="6523"/>
    <lineage>
        <taxon>Eukaryota</taxon>
        <taxon>Metazoa</taxon>
        <taxon>Spiralia</taxon>
        <taxon>Lophotrochozoa</taxon>
        <taxon>Mollusca</taxon>
        <taxon>Gastropoda</taxon>
        <taxon>Heterobranchia</taxon>
        <taxon>Euthyneura</taxon>
        <taxon>Panpulmonata</taxon>
        <taxon>Hygrophila</taxon>
        <taxon>Lymnaeoidea</taxon>
        <taxon>Lymnaeidae</taxon>
        <taxon>Lymnaea</taxon>
    </lineage>
</organism>
<proteinExistence type="predicted"/>
<dbReference type="PRINTS" id="PR00259">
    <property type="entry name" value="TMFOUR"/>
</dbReference>
<evidence type="ECO:0000313" key="6">
    <source>
        <dbReference type="EMBL" id="CAL1534758.1"/>
    </source>
</evidence>
<comment type="subcellular location">
    <subcellularLocation>
        <location evidence="1">Membrane</location>
        <topology evidence="1">Multi-pass membrane protein</topology>
    </subcellularLocation>
</comment>
<keyword evidence="3 5" id="KW-1133">Transmembrane helix</keyword>
<dbReference type="EMBL" id="CAXITT010000181">
    <property type="protein sequence ID" value="CAL1534758.1"/>
    <property type="molecule type" value="Genomic_DNA"/>
</dbReference>
<evidence type="ECO:0000256" key="4">
    <source>
        <dbReference type="ARBA" id="ARBA00023136"/>
    </source>
</evidence>
<evidence type="ECO:0000256" key="1">
    <source>
        <dbReference type="ARBA" id="ARBA00004141"/>
    </source>
</evidence>
<dbReference type="PANTHER" id="PTHR19282:SF534">
    <property type="entry name" value="TETRASPANIN FAMILY-RELATED"/>
    <property type="match status" value="1"/>
</dbReference>
<dbReference type="Gene3D" id="1.10.1450.10">
    <property type="entry name" value="Tetraspanin"/>
    <property type="match status" value="1"/>
</dbReference>
<comment type="caution">
    <text evidence="6">The sequence shown here is derived from an EMBL/GenBank/DDBJ whole genome shotgun (WGS) entry which is preliminary data.</text>
</comment>